<dbReference type="EMBL" id="JANIIK010000048">
    <property type="protein sequence ID" value="KAJ3599284.1"/>
    <property type="molecule type" value="Genomic_DNA"/>
</dbReference>
<evidence type="ECO:0000313" key="2">
    <source>
        <dbReference type="Proteomes" id="UP001148018"/>
    </source>
</evidence>
<accession>A0A9Q0E1B0</accession>
<gene>
    <name evidence="1" type="ORF">NHX12_033247</name>
</gene>
<dbReference type="Proteomes" id="UP001148018">
    <property type="component" value="Unassembled WGS sequence"/>
</dbReference>
<name>A0A9Q0E1B0_9TELE</name>
<keyword evidence="2" id="KW-1185">Reference proteome</keyword>
<reference evidence="1" key="1">
    <citation type="submission" date="2022-07" db="EMBL/GenBank/DDBJ databases">
        <title>Chromosome-level genome of Muraenolepis orangiensis.</title>
        <authorList>
            <person name="Kim J."/>
        </authorList>
    </citation>
    <scope>NUCLEOTIDE SEQUENCE</scope>
    <source>
        <strain evidence="1">KU_S4_2022</strain>
        <tissue evidence="1">Muscle</tissue>
    </source>
</reference>
<comment type="caution">
    <text evidence="1">The sequence shown here is derived from an EMBL/GenBank/DDBJ whole genome shotgun (WGS) entry which is preliminary data.</text>
</comment>
<protein>
    <submittedName>
        <fullName evidence="1">Uncharacterized protein</fullName>
    </submittedName>
</protein>
<sequence>MHFLSRVNCGGEYMKRNTVYQRVTRMLLFVQLQLLQRSTLLETCYRAQEGKWKAKTTLVSVLRAYLVKRQHSPPFDPGLMLYCTVTV</sequence>
<evidence type="ECO:0000313" key="1">
    <source>
        <dbReference type="EMBL" id="KAJ3599284.1"/>
    </source>
</evidence>
<proteinExistence type="predicted"/>
<organism evidence="1 2">
    <name type="scientific">Muraenolepis orangiensis</name>
    <name type="common">Patagonian moray cod</name>
    <dbReference type="NCBI Taxonomy" id="630683"/>
    <lineage>
        <taxon>Eukaryota</taxon>
        <taxon>Metazoa</taxon>
        <taxon>Chordata</taxon>
        <taxon>Craniata</taxon>
        <taxon>Vertebrata</taxon>
        <taxon>Euteleostomi</taxon>
        <taxon>Actinopterygii</taxon>
        <taxon>Neopterygii</taxon>
        <taxon>Teleostei</taxon>
        <taxon>Neoteleostei</taxon>
        <taxon>Acanthomorphata</taxon>
        <taxon>Zeiogadaria</taxon>
        <taxon>Gadariae</taxon>
        <taxon>Gadiformes</taxon>
        <taxon>Muraenolepidoidei</taxon>
        <taxon>Muraenolepididae</taxon>
        <taxon>Muraenolepis</taxon>
    </lineage>
</organism>
<dbReference type="AlphaFoldDB" id="A0A9Q0E1B0"/>